<comment type="caution">
    <text evidence="8">The sequence shown here is derived from an EMBL/GenBank/DDBJ whole genome shotgun (WGS) entry which is preliminary data.</text>
</comment>
<feature type="transmembrane region" description="Helical" evidence="7">
    <location>
        <begin position="466"/>
        <end position="488"/>
    </location>
</feature>
<feature type="transmembrane region" description="Helical" evidence="7">
    <location>
        <begin position="382"/>
        <end position="414"/>
    </location>
</feature>
<accession>A0AAW0W9W0</accession>
<dbReference type="PROSITE" id="PS00457">
    <property type="entry name" value="NA_SOLUT_SYMP_2"/>
    <property type="match status" value="1"/>
</dbReference>
<keyword evidence="5 7" id="KW-0472">Membrane</keyword>
<reference evidence="8 9" key="1">
    <citation type="journal article" date="2024" name="BMC Genomics">
        <title>Genome assembly of redclaw crayfish (Cherax quadricarinatus) provides insights into its immune adaptation and hypoxia tolerance.</title>
        <authorList>
            <person name="Liu Z."/>
            <person name="Zheng J."/>
            <person name="Li H."/>
            <person name="Fang K."/>
            <person name="Wang S."/>
            <person name="He J."/>
            <person name="Zhou D."/>
            <person name="Weng S."/>
            <person name="Chi M."/>
            <person name="Gu Z."/>
            <person name="He J."/>
            <person name="Li F."/>
            <person name="Wang M."/>
        </authorList>
    </citation>
    <scope>NUCLEOTIDE SEQUENCE [LARGE SCALE GENOMIC DNA]</scope>
    <source>
        <strain evidence="8">ZL_2023a</strain>
    </source>
</reference>
<evidence type="ECO:0000256" key="7">
    <source>
        <dbReference type="SAM" id="Phobius"/>
    </source>
</evidence>
<keyword evidence="9" id="KW-1185">Reference proteome</keyword>
<dbReference type="Gene3D" id="1.20.1730.10">
    <property type="entry name" value="Sodium/glucose cotransporter"/>
    <property type="match status" value="1"/>
</dbReference>
<dbReference type="GO" id="GO:0005412">
    <property type="term" value="F:D-glucose:sodium symporter activity"/>
    <property type="evidence" value="ECO:0007669"/>
    <property type="project" value="TreeGrafter"/>
</dbReference>
<feature type="transmembrane region" description="Helical" evidence="7">
    <location>
        <begin position="314"/>
        <end position="335"/>
    </location>
</feature>
<evidence type="ECO:0000256" key="5">
    <source>
        <dbReference type="ARBA" id="ARBA00023136"/>
    </source>
</evidence>
<feature type="transmembrane region" description="Helical" evidence="7">
    <location>
        <begin position="63"/>
        <end position="82"/>
    </location>
</feature>
<evidence type="ECO:0000256" key="6">
    <source>
        <dbReference type="RuleBase" id="RU362091"/>
    </source>
</evidence>
<feature type="transmembrane region" description="Helical" evidence="7">
    <location>
        <begin position="435"/>
        <end position="454"/>
    </location>
</feature>
<dbReference type="Pfam" id="PF00474">
    <property type="entry name" value="SSF"/>
    <property type="match status" value="1"/>
</dbReference>
<feature type="transmembrane region" description="Helical" evidence="7">
    <location>
        <begin position="660"/>
        <end position="679"/>
    </location>
</feature>
<organism evidence="8 9">
    <name type="scientific">Cherax quadricarinatus</name>
    <name type="common">Australian red claw crayfish</name>
    <dbReference type="NCBI Taxonomy" id="27406"/>
    <lineage>
        <taxon>Eukaryota</taxon>
        <taxon>Metazoa</taxon>
        <taxon>Ecdysozoa</taxon>
        <taxon>Arthropoda</taxon>
        <taxon>Crustacea</taxon>
        <taxon>Multicrustacea</taxon>
        <taxon>Malacostraca</taxon>
        <taxon>Eumalacostraca</taxon>
        <taxon>Eucarida</taxon>
        <taxon>Decapoda</taxon>
        <taxon>Pleocyemata</taxon>
        <taxon>Astacidea</taxon>
        <taxon>Parastacoidea</taxon>
        <taxon>Parastacidae</taxon>
        <taxon>Cherax</taxon>
    </lineage>
</organism>
<dbReference type="NCBIfam" id="TIGR00813">
    <property type="entry name" value="sss"/>
    <property type="match status" value="1"/>
</dbReference>
<comment type="similarity">
    <text evidence="2 6">Belongs to the sodium:solute symporter (SSF) (TC 2.A.21) family.</text>
</comment>
<evidence type="ECO:0000256" key="1">
    <source>
        <dbReference type="ARBA" id="ARBA00004141"/>
    </source>
</evidence>
<dbReference type="GO" id="GO:0005886">
    <property type="term" value="C:plasma membrane"/>
    <property type="evidence" value="ECO:0007669"/>
    <property type="project" value="TreeGrafter"/>
</dbReference>
<evidence type="ECO:0000256" key="2">
    <source>
        <dbReference type="ARBA" id="ARBA00006434"/>
    </source>
</evidence>
<name>A0AAW0W9W0_CHEQU</name>
<dbReference type="PANTHER" id="PTHR11819">
    <property type="entry name" value="SOLUTE CARRIER FAMILY 5"/>
    <property type="match status" value="1"/>
</dbReference>
<comment type="subcellular location">
    <subcellularLocation>
        <location evidence="1">Membrane</location>
        <topology evidence="1">Multi-pass membrane protein</topology>
    </subcellularLocation>
</comment>
<feature type="transmembrane region" description="Helical" evidence="7">
    <location>
        <begin position="210"/>
        <end position="229"/>
    </location>
</feature>
<feature type="transmembrane region" description="Helical" evidence="7">
    <location>
        <begin position="275"/>
        <end position="293"/>
    </location>
</feature>
<sequence>MTSTIEVSNTLLQEEEEGTKLGWPDVVVIVVYFVFVLGVGLFSSWKSQRGTVSGYFLASRNMHWIPVGASLFASNIGSGHFIGLAGSGAAAGIGVAGFEQSAVYVLMLLGWLFVPVYMSSGVYTMPEYLRERFGGQRIRVYLSFLALLLYIFTKISADLYAGALFIQLALNKTSPEWLYLSILFLLAVAAVFTIAGGLTAVVWTDFVQTILMIVGAFILMVISFIKVGGYESLVERFPYATATVRAVDAQNNHCGEPPSDYMNLLRTIEPGKSDYPWTGMIFGLSINSIWYWCTDQVIVQRTLASKNMCHAKAGCILAAYLKFLPLWLLVFPGMAARVLYPDRVACASPELCEKICGSRGGCSNIAYAELVLNLLPSGLSGMMLAVMMAALMSSLTSIFNSASTIFTIDVWGLLRQRLVHRLRLSVTPSDTELLIVGRFFVLALVAVSVLWIPVIQNSSNSKLFDYVQSISAFLAPPICAVYLLALFWPRTNEPGAFWGLMIGLAIGLLRFILEFSHTIPPCGSSDPDPRSDFVKVIVGQVHYLHFSCFLFLITGAVAVSFSLLTEPIPEDRLYRLTFWTRRDPRVRRPVQEIVSNGTEQMHMETPQSELPAWRRYLNIVCGTSGSSAGLTEAPQLQLSEEEKAEAAAAFLDEPPYWRKFLNVNAVICLALTTFIWGFYA</sequence>
<dbReference type="PANTHER" id="PTHR11819:SF195">
    <property type="entry name" value="SODIUM_GLUCOSE COTRANSPORTER 4"/>
    <property type="match status" value="1"/>
</dbReference>
<evidence type="ECO:0000256" key="3">
    <source>
        <dbReference type="ARBA" id="ARBA00022692"/>
    </source>
</evidence>
<dbReference type="InterPro" id="IPR001734">
    <property type="entry name" value="Na/solute_symporter"/>
</dbReference>
<feature type="transmembrane region" description="Helical" evidence="7">
    <location>
        <begin position="102"/>
        <end position="126"/>
    </location>
</feature>
<dbReference type="Proteomes" id="UP001445076">
    <property type="component" value="Unassembled WGS sequence"/>
</dbReference>
<feature type="transmembrane region" description="Helical" evidence="7">
    <location>
        <begin position="543"/>
        <end position="565"/>
    </location>
</feature>
<dbReference type="AlphaFoldDB" id="A0AAW0W9W0"/>
<evidence type="ECO:0008006" key="10">
    <source>
        <dbReference type="Google" id="ProtNLM"/>
    </source>
</evidence>
<protein>
    <recommendedName>
        <fullName evidence="10">Sodium/glucose cotransporter 4</fullName>
    </recommendedName>
</protein>
<feature type="transmembrane region" description="Helical" evidence="7">
    <location>
        <begin position="21"/>
        <end position="42"/>
    </location>
</feature>
<proteinExistence type="inferred from homology"/>
<feature type="transmembrane region" description="Helical" evidence="7">
    <location>
        <begin position="138"/>
        <end position="157"/>
    </location>
</feature>
<dbReference type="InterPro" id="IPR038377">
    <property type="entry name" value="Na/Glc_symporter_sf"/>
</dbReference>
<evidence type="ECO:0000256" key="4">
    <source>
        <dbReference type="ARBA" id="ARBA00022989"/>
    </source>
</evidence>
<feature type="transmembrane region" description="Helical" evidence="7">
    <location>
        <begin position="495"/>
        <end position="513"/>
    </location>
</feature>
<evidence type="ECO:0000313" key="8">
    <source>
        <dbReference type="EMBL" id="KAK8727603.1"/>
    </source>
</evidence>
<gene>
    <name evidence="8" type="ORF">OTU49_009643</name>
</gene>
<keyword evidence="4 7" id="KW-1133">Transmembrane helix</keyword>
<feature type="transmembrane region" description="Helical" evidence="7">
    <location>
        <begin position="177"/>
        <end position="203"/>
    </location>
</feature>
<keyword evidence="3 7" id="KW-0812">Transmembrane</keyword>
<dbReference type="InterPro" id="IPR018212">
    <property type="entry name" value="Na/solute_symporter_CS"/>
</dbReference>
<evidence type="ECO:0000313" key="9">
    <source>
        <dbReference type="Proteomes" id="UP001445076"/>
    </source>
</evidence>
<dbReference type="PROSITE" id="PS50283">
    <property type="entry name" value="NA_SOLUT_SYMP_3"/>
    <property type="match status" value="1"/>
</dbReference>
<dbReference type="EMBL" id="JARKIK010000075">
    <property type="protein sequence ID" value="KAK8727603.1"/>
    <property type="molecule type" value="Genomic_DNA"/>
</dbReference>